<dbReference type="InterPro" id="IPR016047">
    <property type="entry name" value="M23ase_b-sheet_dom"/>
</dbReference>
<protein>
    <recommendedName>
        <fullName evidence="3">M23ase beta-sheet core domain-containing protein</fullName>
    </recommendedName>
</protein>
<evidence type="ECO:0000313" key="4">
    <source>
        <dbReference type="EMBL" id="MPM09404.1"/>
    </source>
</evidence>
<comment type="caution">
    <text evidence="4">The sequence shown here is derived from an EMBL/GenBank/DDBJ whole genome shotgun (WGS) entry which is preliminary data.</text>
</comment>
<dbReference type="GO" id="GO:0004222">
    <property type="term" value="F:metalloendopeptidase activity"/>
    <property type="evidence" value="ECO:0007669"/>
    <property type="project" value="TreeGrafter"/>
</dbReference>
<proteinExistence type="predicted"/>
<dbReference type="PANTHER" id="PTHR21666:SF289">
    <property type="entry name" value="L-ALA--D-GLU ENDOPEPTIDASE"/>
    <property type="match status" value="1"/>
</dbReference>
<dbReference type="Pfam" id="PF01551">
    <property type="entry name" value="Peptidase_M23"/>
    <property type="match status" value="1"/>
</dbReference>
<dbReference type="InterPro" id="IPR050570">
    <property type="entry name" value="Cell_wall_metabolism_enzyme"/>
</dbReference>
<dbReference type="PANTHER" id="PTHR21666">
    <property type="entry name" value="PEPTIDASE-RELATED"/>
    <property type="match status" value="1"/>
</dbReference>
<dbReference type="InterPro" id="IPR011055">
    <property type="entry name" value="Dup_hybrid_motif"/>
</dbReference>
<keyword evidence="2" id="KW-1133">Transmembrane helix</keyword>
<feature type="domain" description="M23ase beta-sheet core" evidence="3">
    <location>
        <begin position="161"/>
        <end position="256"/>
    </location>
</feature>
<evidence type="ECO:0000256" key="1">
    <source>
        <dbReference type="ARBA" id="ARBA00022729"/>
    </source>
</evidence>
<dbReference type="CDD" id="cd12797">
    <property type="entry name" value="M23_peptidase"/>
    <property type="match status" value="1"/>
</dbReference>
<name>A0A644X5I0_9ZZZZ</name>
<keyword evidence="2" id="KW-0812">Transmembrane</keyword>
<organism evidence="4">
    <name type="scientific">bioreactor metagenome</name>
    <dbReference type="NCBI Taxonomy" id="1076179"/>
    <lineage>
        <taxon>unclassified sequences</taxon>
        <taxon>metagenomes</taxon>
        <taxon>ecological metagenomes</taxon>
    </lineage>
</organism>
<gene>
    <name evidence="4" type="ORF">SDC9_55721</name>
</gene>
<dbReference type="Gene3D" id="2.70.70.10">
    <property type="entry name" value="Glucose Permease (Domain IIA)"/>
    <property type="match status" value="1"/>
</dbReference>
<keyword evidence="2" id="KW-0472">Membrane</keyword>
<dbReference type="AlphaFoldDB" id="A0A644X5I0"/>
<reference evidence="4" key="1">
    <citation type="submission" date="2019-08" db="EMBL/GenBank/DDBJ databases">
        <authorList>
            <person name="Kucharzyk K."/>
            <person name="Murdoch R.W."/>
            <person name="Higgins S."/>
            <person name="Loffler F."/>
        </authorList>
    </citation>
    <scope>NUCLEOTIDE SEQUENCE</scope>
</reference>
<feature type="transmembrane region" description="Helical" evidence="2">
    <location>
        <begin position="41"/>
        <end position="62"/>
    </location>
</feature>
<accession>A0A644X5I0</accession>
<sequence>MKKDNAFKRLLHKLRIPYRLVIMNDSTFEEKFSLKLSRLNVFVVIALTALLLITLTVFLIAFTSLREYIPGYGNVEEREQVYELSLKTDSLEQELTARDVYFRNFFAVLTDADSTLLLNNYSAYSEGGTGTNIAENTDATGLYFLKPIEGTVVGNYISGSRHFAVDISAPKGSTISSIADGTVLFSDWTLSGGNTIIILHPGKVISVYMHNLSLFVKQGETVRAGDPIAIIGNSGENSTGPHLHFELWINQQPVNPENYIVF</sequence>
<dbReference type="EMBL" id="VSSQ01001565">
    <property type="protein sequence ID" value="MPM09404.1"/>
    <property type="molecule type" value="Genomic_DNA"/>
</dbReference>
<dbReference type="SUPFAM" id="SSF51261">
    <property type="entry name" value="Duplicated hybrid motif"/>
    <property type="match status" value="1"/>
</dbReference>
<evidence type="ECO:0000256" key="2">
    <source>
        <dbReference type="SAM" id="Phobius"/>
    </source>
</evidence>
<keyword evidence="1" id="KW-0732">Signal</keyword>
<evidence type="ECO:0000259" key="3">
    <source>
        <dbReference type="Pfam" id="PF01551"/>
    </source>
</evidence>